<dbReference type="EMBL" id="CDMZ01003426">
    <property type="protein sequence ID" value="CEM46333.1"/>
    <property type="molecule type" value="Genomic_DNA"/>
</dbReference>
<dbReference type="Pfam" id="PF01263">
    <property type="entry name" value="Aldose_epim"/>
    <property type="match status" value="1"/>
</dbReference>
<dbReference type="GO" id="GO:0030246">
    <property type="term" value="F:carbohydrate binding"/>
    <property type="evidence" value="ECO:0007669"/>
    <property type="project" value="InterPro"/>
</dbReference>
<proteinExistence type="predicted"/>
<evidence type="ECO:0008006" key="2">
    <source>
        <dbReference type="Google" id="ProtNLM"/>
    </source>
</evidence>
<dbReference type="Gene3D" id="2.70.98.10">
    <property type="match status" value="1"/>
</dbReference>
<sequence length="317" mass="34544">MAAEGTSSQIETITEDPRFGGVPTVLLRSEDSECTVALGGATALSWKVKGKEQFYVVPEPKFVAGKTPFRGGVPICWPAFATKNPKAGKHGFVQQSARWKLVDRKAEPSSTQATMEMRMRCEEALGEGSYSEANGADLGPSESLVVLRSVVTLSPRTFHQELQVLNGSKLVLPFSGCLHTYFLLDSAEGEGFDVVALPNWTRYREPIMSESPGLVDNKEGSGAPPLRVTGEKEIERLYSGVPFEAPIRIGKHLEFTRSSTFPDVVVWNIGDSPNRPGDMPAGDVPKYVCVEPGVCDEDAVVRQVETWKGHQTLVFKG</sequence>
<dbReference type="PANTHER" id="PTHR11122">
    <property type="entry name" value="APOSPORY-ASSOCIATED PROTEIN C-RELATED"/>
    <property type="match status" value="1"/>
</dbReference>
<organism evidence="1">
    <name type="scientific">Chromera velia CCMP2878</name>
    <dbReference type="NCBI Taxonomy" id="1169474"/>
    <lineage>
        <taxon>Eukaryota</taxon>
        <taxon>Sar</taxon>
        <taxon>Alveolata</taxon>
        <taxon>Colpodellida</taxon>
        <taxon>Chromeraceae</taxon>
        <taxon>Chromera</taxon>
    </lineage>
</organism>
<reference evidence="1" key="1">
    <citation type="submission" date="2014-11" db="EMBL/GenBank/DDBJ databases">
        <authorList>
            <person name="Otto D Thomas"/>
            <person name="Naeem Raeece"/>
        </authorList>
    </citation>
    <scope>NUCLEOTIDE SEQUENCE</scope>
</reference>
<dbReference type="SUPFAM" id="SSF74650">
    <property type="entry name" value="Galactose mutarotase-like"/>
    <property type="match status" value="1"/>
</dbReference>
<dbReference type="VEuPathDB" id="CryptoDB:Cvel_7856"/>
<accession>A0A0G4HQ54</accession>
<evidence type="ECO:0000313" key="1">
    <source>
        <dbReference type="EMBL" id="CEM46333.1"/>
    </source>
</evidence>
<dbReference type="GO" id="GO:0047938">
    <property type="term" value="F:glucose-6-phosphate 1-epimerase activity"/>
    <property type="evidence" value="ECO:0007669"/>
    <property type="project" value="TreeGrafter"/>
</dbReference>
<dbReference type="AlphaFoldDB" id="A0A0G4HQ54"/>
<dbReference type="InterPro" id="IPR014718">
    <property type="entry name" value="GH-type_carb-bd"/>
</dbReference>
<protein>
    <recommendedName>
        <fullName evidence="2">Glucose-6-phosphate 1-epimerase</fullName>
    </recommendedName>
</protein>
<dbReference type="GO" id="GO:0005975">
    <property type="term" value="P:carbohydrate metabolic process"/>
    <property type="evidence" value="ECO:0007669"/>
    <property type="project" value="InterPro"/>
</dbReference>
<gene>
    <name evidence="1" type="ORF">Cvel_7856</name>
</gene>
<dbReference type="PANTHER" id="PTHR11122:SF13">
    <property type="entry name" value="GLUCOSE-6-PHOSPHATE 1-EPIMERASE"/>
    <property type="match status" value="1"/>
</dbReference>
<dbReference type="InterPro" id="IPR008183">
    <property type="entry name" value="Aldose_1/G6P_1-epimerase"/>
</dbReference>
<dbReference type="PhylomeDB" id="A0A0G4HQ54"/>
<dbReference type="InterPro" id="IPR011013">
    <property type="entry name" value="Gal_mutarotase_sf_dom"/>
</dbReference>
<dbReference type="GO" id="GO:0005737">
    <property type="term" value="C:cytoplasm"/>
    <property type="evidence" value="ECO:0007669"/>
    <property type="project" value="TreeGrafter"/>
</dbReference>
<name>A0A0G4HQ54_9ALVE</name>